<dbReference type="RefSeq" id="WP_078713611.1">
    <property type="nucleotide sequence ID" value="NZ_FUYG01000002.1"/>
</dbReference>
<dbReference type="GO" id="GO:0006006">
    <property type="term" value="P:glucose metabolic process"/>
    <property type="evidence" value="ECO:0007669"/>
    <property type="project" value="TreeGrafter"/>
</dbReference>
<evidence type="ECO:0000313" key="2">
    <source>
        <dbReference type="Proteomes" id="UP000189735"/>
    </source>
</evidence>
<dbReference type="AlphaFoldDB" id="A0A1T4XEA8"/>
<sequence length="315" mass="34045">MNSASTLSDIPLAGADYSLTSGDYSADIAGVGASLRTLRYRGRDLVVPFDADEVRPAFRGAVLAPWPNRVVDGRYTFRGTEYELALTEPRRGHALHGLAAWQEWSLVDSGDDFVELAFQIEAQSGYPFRVLVAARYELSPAGLTTTIRAINTGREAAPYGTGPHPYLVAGPGRVDDWSLEIPARAVLTVTPDRLIPIDLGDVELEDDGAFDFVATRPIDSTFIDHAFTELERDEAGLATVRVTTSDGASGVAISWGTECQWVQIHTADQPEPAINRLGLAVEPMTCPPDAFNTGTDLVVLDPGEEHTASWTIFAL</sequence>
<dbReference type="Proteomes" id="UP000189735">
    <property type="component" value="Unassembled WGS sequence"/>
</dbReference>
<accession>A0A1T4XEA8</accession>
<dbReference type="CDD" id="cd09022">
    <property type="entry name" value="Aldose_epim_Ec_YihR"/>
    <property type="match status" value="1"/>
</dbReference>
<name>A0A1T4XEA8_9MICO</name>
<evidence type="ECO:0000313" key="1">
    <source>
        <dbReference type="EMBL" id="SKA87371.1"/>
    </source>
</evidence>
<dbReference type="GO" id="GO:0030246">
    <property type="term" value="F:carbohydrate binding"/>
    <property type="evidence" value="ECO:0007669"/>
    <property type="project" value="InterPro"/>
</dbReference>
<dbReference type="Pfam" id="PF01263">
    <property type="entry name" value="Aldose_epim"/>
    <property type="match status" value="1"/>
</dbReference>
<dbReference type="SUPFAM" id="SSF74650">
    <property type="entry name" value="Galactose mutarotase-like"/>
    <property type="match status" value="1"/>
</dbReference>
<dbReference type="GO" id="GO:0004034">
    <property type="term" value="F:aldose 1-epimerase activity"/>
    <property type="evidence" value="ECO:0007669"/>
    <property type="project" value="TreeGrafter"/>
</dbReference>
<dbReference type="PANTHER" id="PTHR10091:SF0">
    <property type="entry name" value="GALACTOSE MUTAROTASE"/>
    <property type="match status" value="1"/>
</dbReference>
<dbReference type="InterPro" id="IPR008183">
    <property type="entry name" value="Aldose_1/G6P_1-epimerase"/>
</dbReference>
<dbReference type="InterPro" id="IPR014718">
    <property type="entry name" value="GH-type_carb-bd"/>
</dbReference>
<reference evidence="2" key="1">
    <citation type="submission" date="2017-02" db="EMBL/GenBank/DDBJ databases">
        <authorList>
            <person name="Varghese N."/>
            <person name="Submissions S."/>
        </authorList>
    </citation>
    <scope>NUCLEOTIDE SEQUENCE [LARGE SCALE GENOMIC DNA]</scope>
    <source>
        <strain evidence="2">VKM Ac-2052</strain>
    </source>
</reference>
<dbReference type="Gene3D" id="2.70.98.10">
    <property type="match status" value="1"/>
</dbReference>
<dbReference type="PANTHER" id="PTHR10091">
    <property type="entry name" value="ALDOSE-1-EPIMERASE"/>
    <property type="match status" value="1"/>
</dbReference>
<organism evidence="1 2">
    <name type="scientific">Agreia bicolorata</name>
    <dbReference type="NCBI Taxonomy" id="110935"/>
    <lineage>
        <taxon>Bacteria</taxon>
        <taxon>Bacillati</taxon>
        <taxon>Actinomycetota</taxon>
        <taxon>Actinomycetes</taxon>
        <taxon>Micrococcales</taxon>
        <taxon>Microbacteriaceae</taxon>
        <taxon>Agreia</taxon>
    </lineage>
</organism>
<proteinExistence type="predicted"/>
<dbReference type="InterPro" id="IPR037480">
    <property type="entry name" value="YihR-like"/>
</dbReference>
<protein>
    <submittedName>
        <fullName evidence="1">Aldose 1-epimerase</fullName>
    </submittedName>
</protein>
<dbReference type="EMBL" id="FUYG01000002">
    <property type="protein sequence ID" value="SKA87371.1"/>
    <property type="molecule type" value="Genomic_DNA"/>
</dbReference>
<dbReference type="GO" id="GO:0033499">
    <property type="term" value="P:galactose catabolic process via UDP-galactose, Leloir pathway"/>
    <property type="evidence" value="ECO:0007669"/>
    <property type="project" value="TreeGrafter"/>
</dbReference>
<dbReference type="InterPro" id="IPR011013">
    <property type="entry name" value="Gal_mutarotase_sf_dom"/>
</dbReference>
<gene>
    <name evidence="1" type="ORF">SAMN06295879_1080</name>
</gene>